<evidence type="ECO:0000313" key="11">
    <source>
        <dbReference type="Proteomes" id="UP000258379"/>
    </source>
</evidence>
<evidence type="ECO:0000313" key="10">
    <source>
        <dbReference type="EMBL" id="RFT26282.1"/>
    </source>
</evidence>
<evidence type="ECO:0000256" key="4">
    <source>
        <dbReference type="ARBA" id="ARBA00022692"/>
    </source>
</evidence>
<feature type="transmembrane region" description="Helical" evidence="7">
    <location>
        <begin position="162"/>
        <end position="181"/>
    </location>
</feature>
<feature type="transmembrane region" description="Helical" evidence="7">
    <location>
        <begin position="328"/>
        <end position="354"/>
    </location>
</feature>
<dbReference type="PANTHER" id="PTHR23514:SF3">
    <property type="entry name" value="BYPASS OF STOP CODON PROTEIN 6"/>
    <property type="match status" value="1"/>
</dbReference>
<feature type="transmembrane region" description="Helical" evidence="7">
    <location>
        <begin position="298"/>
        <end position="321"/>
    </location>
</feature>
<feature type="transmembrane region" description="Helical" evidence="7">
    <location>
        <begin position="43"/>
        <end position="65"/>
    </location>
</feature>
<keyword evidence="6 7" id="KW-0472">Membrane</keyword>
<evidence type="ECO:0000256" key="1">
    <source>
        <dbReference type="ARBA" id="ARBA00004651"/>
    </source>
</evidence>
<feature type="transmembrane region" description="Helical" evidence="7">
    <location>
        <begin position="206"/>
        <end position="229"/>
    </location>
</feature>
<name>A0A1H1L5G3_GARVA</name>
<dbReference type="AlphaFoldDB" id="A0A1H1L5G3"/>
<protein>
    <submittedName>
        <fullName evidence="10">MFS transporter</fullName>
    </submittedName>
</protein>
<reference evidence="10 11" key="1">
    <citation type="submission" date="2017-07" db="EMBL/GenBank/DDBJ databases">
        <title>A comparative genomics approach to explaining the enigmatic role of Gardnerella vaginalis in the vaginal microbiome.</title>
        <authorList>
            <person name="Vancuren S.J."/>
            <person name="Hill J.E."/>
        </authorList>
    </citation>
    <scope>NUCLEOTIDE SEQUENCE [LARGE SCALE GENOMIC DNA]</scope>
    <source>
        <strain evidence="10 11">WP023</strain>
    </source>
</reference>
<dbReference type="InterPro" id="IPR011701">
    <property type="entry name" value="MFS"/>
</dbReference>
<gene>
    <name evidence="10" type="ORF">CG405_09135</name>
    <name evidence="9" type="ORF">QP355_00790</name>
</gene>
<reference evidence="9 12" key="2">
    <citation type="submission" date="2023-05" db="EMBL/GenBank/DDBJ databases">
        <title>Cataloging the Phylogenetic Diversity of Human Bladder Bacteria.</title>
        <authorList>
            <person name="Du J."/>
        </authorList>
    </citation>
    <scope>NUCLEOTIDE SEQUENCE [LARGE SCALE GENOMIC DNA]</scope>
    <source>
        <strain evidence="9 12">UMB6972</strain>
    </source>
</reference>
<dbReference type="InterPro" id="IPR020846">
    <property type="entry name" value="MFS_dom"/>
</dbReference>
<dbReference type="Proteomes" id="UP000258379">
    <property type="component" value="Unassembled WGS sequence"/>
</dbReference>
<comment type="subcellular location">
    <subcellularLocation>
        <location evidence="1">Cell membrane</location>
        <topology evidence="1">Multi-pass membrane protein</topology>
    </subcellularLocation>
</comment>
<keyword evidence="5 7" id="KW-1133">Transmembrane helix</keyword>
<keyword evidence="4 7" id="KW-0812">Transmembrane</keyword>
<evidence type="ECO:0000256" key="6">
    <source>
        <dbReference type="ARBA" id="ARBA00023136"/>
    </source>
</evidence>
<dbReference type="Proteomes" id="UP001238969">
    <property type="component" value="Unassembled WGS sequence"/>
</dbReference>
<dbReference type="Gene3D" id="1.20.1250.20">
    <property type="entry name" value="MFS general substrate transporter like domains"/>
    <property type="match status" value="2"/>
</dbReference>
<feature type="transmembrane region" description="Helical" evidence="7">
    <location>
        <begin position="273"/>
        <end position="292"/>
    </location>
</feature>
<feature type="transmembrane region" description="Helical" evidence="7">
    <location>
        <begin position="72"/>
        <end position="89"/>
    </location>
</feature>
<evidence type="ECO:0000256" key="2">
    <source>
        <dbReference type="ARBA" id="ARBA00008335"/>
    </source>
</evidence>
<evidence type="ECO:0000256" key="3">
    <source>
        <dbReference type="ARBA" id="ARBA00022448"/>
    </source>
</evidence>
<feature type="transmembrane region" description="Helical" evidence="7">
    <location>
        <begin position="244"/>
        <end position="266"/>
    </location>
</feature>
<dbReference type="PANTHER" id="PTHR23514">
    <property type="entry name" value="BYPASS OF STOP CODON PROTEIN 6"/>
    <property type="match status" value="1"/>
</dbReference>
<organism evidence="10 11">
    <name type="scientific">Gardnerella vaginalis</name>
    <dbReference type="NCBI Taxonomy" id="2702"/>
    <lineage>
        <taxon>Bacteria</taxon>
        <taxon>Bacillati</taxon>
        <taxon>Actinomycetota</taxon>
        <taxon>Actinomycetes</taxon>
        <taxon>Bifidobacteriales</taxon>
        <taxon>Bifidobacteriaceae</taxon>
        <taxon>Gardnerella</taxon>
    </lineage>
</organism>
<dbReference type="EMBL" id="NNRU01000011">
    <property type="protein sequence ID" value="RFT26282.1"/>
    <property type="molecule type" value="Genomic_DNA"/>
</dbReference>
<proteinExistence type="inferred from homology"/>
<dbReference type="InterPro" id="IPR036259">
    <property type="entry name" value="MFS_trans_sf"/>
</dbReference>
<dbReference type="GO" id="GO:0022857">
    <property type="term" value="F:transmembrane transporter activity"/>
    <property type="evidence" value="ECO:0007669"/>
    <property type="project" value="InterPro"/>
</dbReference>
<evidence type="ECO:0000259" key="8">
    <source>
        <dbReference type="PROSITE" id="PS50850"/>
    </source>
</evidence>
<evidence type="ECO:0000256" key="7">
    <source>
        <dbReference type="SAM" id="Phobius"/>
    </source>
</evidence>
<dbReference type="RefSeq" id="WP_009994132.1">
    <property type="nucleotide sequence ID" value="NZ_CP033836.1"/>
</dbReference>
<comment type="caution">
    <text evidence="10">The sequence shown here is derived from an EMBL/GenBank/DDBJ whole genome shotgun (WGS) entry which is preliminary data.</text>
</comment>
<dbReference type="Pfam" id="PF07690">
    <property type="entry name" value="MFS_1"/>
    <property type="match status" value="1"/>
</dbReference>
<dbReference type="GO" id="GO:0005886">
    <property type="term" value="C:plasma membrane"/>
    <property type="evidence" value="ECO:0007669"/>
    <property type="project" value="UniProtKB-SubCell"/>
</dbReference>
<comment type="similarity">
    <text evidence="2">Belongs to the major facilitator superfamily.</text>
</comment>
<dbReference type="SUPFAM" id="SSF103473">
    <property type="entry name" value="MFS general substrate transporter"/>
    <property type="match status" value="1"/>
</dbReference>
<accession>A0A1H1L5G3</accession>
<keyword evidence="3" id="KW-0813">Transport</keyword>
<dbReference type="GeneID" id="45576846"/>
<feature type="transmembrane region" description="Helical" evidence="7">
    <location>
        <begin position="9"/>
        <end position="31"/>
    </location>
</feature>
<feature type="transmembrane region" description="Helical" evidence="7">
    <location>
        <begin position="132"/>
        <end position="156"/>
    </location>
</feature>
<feature type="transmembrane region" description="Helical" evidence="7">
    <location>
        <begin position="95"/>
        <end position="120"/>
    </location>
</feature>
<dbReference type="InterPro" id="IPR051788">
    <property type="entry name" value="MFS_Transporter"/>
</dbReference>
<feature type="transmembrane region" description="Helical" evidence="7">
    <location>
        <begin position="360"/>
        <end position="380"/>
    </location>
</feature>
<feature type="domain" description="Major facilitator superfamily (MFS) profile" evidence="8">
    <location>
        <begin position="8"/>
        <end position="389"/>
    </location>
</feature>
<dbReference type="EMBL" id="JASOLZ010000001">
    <property type="protein sequence ID" value="MDK6861191.1"/>
    <property type="molecule type" value="Genomic_DNA"/>
</dbReference>
<dbReference type="PROSITE" id="PS50850">
    <property type="entry name" value="MFS"/>
    <property type="match status" value="1"/>
</dbReference>
<sequence length="392" mass="41538">MKRNDALKAFLSFAMYFLAGSTCVMIGSTLPQLVQTYGQKIELVGLLGSAYALGRILTVNITGVLVEKIGSVKVLGIGTFITGIFMFGIPTIPSFVSGLILAFAGGIAFGTQDAACPTLLSSIFKKNYESSLTFGQGLFGVGTTVSPFVLGLFLSGKLSYAWSYYVLGILSFIICAVSFIVKDTSEIKDTEKEEEHIRPLYAKSKILAYAGIVISVAAFSGVSTAIGMYTTSFAITKGISESNAAFMFTLFNLGCVLGGFLFTWILRYVKGTLVLLMNCIGSFIAILAAMLVNTALSYYIGLFVAGLFLGVLFSVIVAIASRIMYKRVSIACSIVATASGVADMLTPIVVGAVISQFGVGFSYTFGLIMLAICIASAALLKIVTFENTVSIN</sequence>
<evidence type="ECO:0000313" key="12">
    <source>
        <dbReference type="Proteomes" id="UP001238969"/>
    </source>
</evidence>
<evidence type="ECO:0000256" key="5">
    <source>
        <dbReference type="ARBA" id="ARBA00022989"/>
    </source>
</evidence>
<evidence type="ECO:0000313" key="9">
    <source>
        <dbReference type="EMBL" id="MDK6861191.1"/>
    </source>
</evidence>